<dbReference type="Gene3D" id="2.30.30.40">
    <property type="entry name" value="SH3 Domains"/>
    <property type="match status" value="2"/>
</dbReference>
<dbReference type="PANTHER" id="PTHR30404:SF0">
    <property type="entry name" value="N-ACETYLMURAMOYL-L-ALANINE AMIDASE AMIC"/>
    <property type="match status" value="1"/>
</dbReference>
<dbReference type="InterPro" id="IPR002508">
    <property type="entry name" value="MurNAc-LAA_cat"/>
</dbReference>
<dbReference type="SMART" id="SM00287">
    <property type="entry name" value="SH3b"/>
    <property type="match status" value="2"/>
</dbReference>
<dbReference type="AlphaFoldDB" id="A0AAC9J1K2"/>
<feature type="signal peptide" evidence="3">
    <location>
        <begin position="1"/>
        <end position="27"/>
    </location>
</feature>
<evidence type="ECO:0000256" key="3">
    <source>
        <dbReference type="SAM" id="SignalP"/>
    </source>
</evidence>
<dbReference type="CDD" id="cd02696">
    <property type="entry name" value="MurNAc-LAA"/>
    <property type="match status" value="1"/>
</dbReference>
<dbReference type="Gene3D" id="3.40.630.40">
    <property type="entry name" value="Zn-dependent exopeptidases"/>
    <property type="match status" value="1"/>
</dbReference>
<dbReference type="InterPro" id="IPR003646">
    <property type="entry name" value="SH3-like_bac-type"/>
</dbReference>
<sequence length="369" mass="39767">MKKIYFPVVGICILLFSILFIPNTSHAEQGEIYEIGEIILNVRSEPSSSGKVIGQLVEGNKVEIFQKKHGWAQTYYAGEEAWIAAHYLIPVSGKSQQAKTDRSNEQVTITASNVNIRSGPGENHPVIASTDSGNTYNIVKTSGDWHNIELTNGNTGWVASWLTNNGTNNNAAGQSKKQTNSVKNTKKANGTLNGYTIVVDPGHGGKDPGAIGLGGIYEKDLISPTAEAVAGQLRSAGANVIMTRSGDYFVTLGKRVAISNSYDTDAFVSLHYNTFPMLSINGTSTYYYSDKDAGLATKVQSAMASTVPLASRGSLQANYKVLRENRAPSILMELGFITNPNDLAHIKTADYQNNVGQAITTGLQNYFSE</sequence>
<name>A0AAC9J1K2_VIRHA</name>
<keyword evidence="3" id="KW-0732">Signal</keyword>
<dbReference type="GO" id="GO:0071555">
    <property type="term" value="P:cell wall organization"/>
    <property type="evidence" value="ECO:0007669"/>
    <property type="project" value="UniProtKB-KW"/>
</dbReference>
<dbReference type="EMBL" id="CP017962">
    <property type="protein sequence ID" value="APC49866.1"/>
    <property type="molecule type" value="Genomic_DNA"/>
</dbReference>
<gene>
    <name evidence="5" type="ORF">BME96_17420</name>
</gene>
<keyword evidence="1" id="KW-0378">Hydrolase</keyword>
<evidence type="ECO:0000256" key="1">
    <source>
        <dbReference type="ARBA" id="ARBA00022801"/>
    </source>
</evidence>
<feature type="domain" description="SH3b" evidence="4">
    <location>
        <begin position="30"/>
        <end position="92"/>
    </location>
</feature>
<dbReference type="Pfam" id="PF08239">
    <property type="entry name" value="SH3_3"/>
    <property type="match status" value="2"/>
</dbReference>
<dbReference type="SUPFAM" id="SSF53187">
    <property type="entry name" value="Zn-dependent exopeptidases"/>
    <property type="match status" value="1"/>
</dbReference>
<dbReference type="Proteomes" id="UP000182945">
    <property type="component" value="Chromosome"/>
</dbReference>
<dbReference type="SMART" id="SM00646">
    <property type="entry name" value="Ami_3"/>
    <property type="match status" value="1"/>
</dbReference>
<evidence type="ECO:0000259" key="4">
    <source>
        <dbReference type="PROSITE" id="PS51781"/>
    </source>
</evidence>
<dbReference type="PROSITE" id="PS51781">
    <property type="entry name" value="SH3B"/>
    <property type="match status" value="2"/>
</dbReference>
<protein>
    <submittedName>
        <fullName evidence="5">N-acetylmuramoyl-L-alanine amidase</fullName>
    </submittedName>
</protein>
<dbReference type="InterPro" id="IPR050695">
    <property type="entry name" value="N-acetylmuramoyl_amidase_3"/>
</dbReference>
<proteinExistence type="predicted"/>
<keyword evidence="2" id="KW-0961">Cell wall biogenesis/degradation</keyword>
<evidence type="ECO:0000313" key="5">
    <source>
        <dbReference type="EMBL" id="APC49866.1"/>
    </source>
</evidence>
<dbReference type="Pfam" id="PF01520">
    <property type="entry name" value="Amidase_3"/>
    <property type="match status" value="1"/>
</dbReference>
<dbReference type="PANTHER" id="PTHR30404">
    <property type="entry name" value="N-ACETYLMURAMOYL-L-ALANINE AMIDASE"/>
    <property type="match status" value="1"/>
</dbReference>
<dbReference type="KEGG" id="vhl:BME96_17420"/>
<dbReference type="RefSeq" id="WP_071649774.1">
    <property type="nucleotide sequence ID" value="NZ_CP017962.1"/>
</dbReference>
<dbReference type="GO" id="GO:0030288">
    <property type="term" value="C:outer membrane-bounded periplasmic space"/>
    <property type="evidence" value="ECO:0007669"/>
    <property type="project" value="TreeGrafter"/>
</dbReference>
<evidence type="ECO:0000256" key="2">
    <source>
        <dbReference type="ARBA" id="ARBA00023316"/>
    </source>
</evidence>
<reference evidence="5 6" key="1">
    <citation type="submission" date="2016-11" db="EMBL/GenBank/DDBJ databases">
        <title>Complete genome sequencing of Virgibacillus halodenitrificans PDB-F2.</title>
        <authorList>
            <person name="Sun Z."/>
            <person name="Zhou Y."/>
            <person name="Li H."/>
        </authorList>
    </citation>
    <scope>NUCLEOTIDE SEQUENCE [LARGE SCALE GENOMIC DNA]</scope>
    <source>
        <strain evidence="5 6">PDB-F2</strain>
    </source>
</reference>
<dbReference type="PIRSF" id="PIRSF037846">
    <property type="entry name" value="Autolysin_YrvJ_prd"/>
    <property type="match status" value="1"/>
</dbReference>
<feature type="chain" id="PRO_5042014088" evidence="3">
    <location>
        <begin position="28"/>
        <end position="369"/>
    </location>
</feature>
<accession>A0AAC9J1K2</accession>
<evidence type="ECO:0000313" key="6">
    <source>
        <dbReference type="Proteomes" id="UP000182945"/>
    </source>
</evidence>
<dbReference type="GO" id="GO:0009253">
    <property type="term" value="P:peptidoglycan catabolic process"/>
    <property type="evidence" value="ECO:0007669"/>
    <property type="project" value="InterPro"/>
</dbReference>
<dbReference type="InterPro" id="IPR017293">
    <property type="entry name" value="N-acetylmuramoyl-L-ala_amidase"/>
</dbReference>
<dbReference type="GeneID" id="71516192"/>
<dbReference type="GO" id="GO:0008745">
    <property type="term" value="F:N-acetylmuramoyl-L-alanine amidase activity"/>
    <property type="evidence" value="ECO:0007669"/>
    <property type="project" value="InterPro"/>
</dbReference>
<organism evidence="5 6">
    <name type="scientific">Virgibacillus halodenitrificans</name>
    <name type="common">Bacillus halodenitrificans</name>
    <dbReference type="NCBI Taxonomy" id="1482"/>
    <lineage>
        <taxon>Bacteria</taxon>
        <taxon>Bacillati</taxon>
        <taxon>Bacillota</taxon>
        <taxon>Bacilli</taxon>
        <taxon>Bacillales</taxon>
        <taxon>Bacillaceae</taxon>
        <taxon>Virgibacillus</taxon>
    </lineage>
</organism>
<feature type="domain" description="SH3b" evidence="4">
    <location>
        <begin position="104"/>
        <end position="166"/>
    </location>
</feature>